<keyword evidence="2" id="KW-1185">Reference proteome</keyword>
<proteinExistence type="predicted"/>
<evidence type="ECO:0000313" key="1">
    <source>
        <dbReference type="EMBL" id="TWT24459.1"/>
    </source>
</evidence>
<dbReference type="OrthoDB" id="9840718at2"/>
<gene>
    <name evidence="1" type="ORF">FRX94_08305</name>
</gene>
<organism evidence="1 2">
    <name type="scientific">Corynebacterium canis</name>
    <dbReference type="NCBI Taxonomy" id="679663"/>
    <lineage>
        <taxon>Bacteria</taxon>
        <taxon>Bacillati</taxon>
        <taxon>Actinomycetota</taxon>
        <taxon>Actinomycetes</taxon>
        <taxon>Mycobacteriales</taxon>
        <taxon>Corynebacteriaceae</taxon>
        <taxon>Corynebacterium</taxon>
    </lineage>
</organism>
<sequence length="104" mass="11625">MRRQMLVRSRMLVTVTPPEQSEAAMRELQSAIDTLQTDEGDHQFLKAEVAGARRAGRMYIIFDIELDSVNEAGRVSKKAAEEIFATIDSPDYTLEAGSHFVIPV</sequence>
<dbReference type="Proteomes" id="UP000320791">
    <property type="component" value="Unassembled WGS sequence"/>
</dbReference>
<dbReference type="RefSeq" id="WP_146324666.1">
    <property type="nucleotide sequence ID" value="NZ_BAABLR010000008.1"/>
</dbReference>
<reference evidence="1 2" key="1">
    <citation type="submission" date="2019-08" db="EMBL/GenBank/DDBJ databases">
        <authorList>
            <person name="Lei W."/>
        </authorList>
    </citation>
    <scope>NUCLEOTIDE SEQUENCE [LARGE SCALE GENOMIC DNA]</scope>
    <source>
        <strain evidence="1 2">CCUG 58627</strain>
    </source>
</reference>
<evidence type="ECO:0000313" key="2">
    <source>
        <dbReference type="Proteomes" id="UP000320791"/>
    </source>
</evidence>
<comment type="caution">
    <text evidence="1">The sequence shown here is derived from an EMBL/GenBank/DDBJ whole genome shotgun (WGS) entry which is preliminary data.</text>
</comment>
<protein>
    <submittedName>
        <fullName evidence="1">Uncharacterized protein</fullName>
    </submittedName>
</protein>
<dbReference type="EMBL" id="VOHM01000017">
    <property type="protein sequence ID" value="TWT24459.1"/>
    <property type="molecule type" value="Genomic_DNA"/>
</dbReference>
<name>A0A5C5UET6_9CORY</name>
<accession>A0A5C5UET6</accession>
<dbReference type="AlphaFoldDB" id="A0A5C5UET6"/>